<accession>A0A2S5B043</accession>
<feature type="compositionally biased region" description="Low complexity" evidence="6">
    <location>
        <begin position="411"/>
        <end position="423"/>
    </location>
</feature>
<dbReference type="Proteomes" id="UP000237144">
    <property type="component" value="Unassembled WGS sequence"/>
</dbReference>
<feature type="region of interest" description="Disordered" evidence="6">
    <location>
        <begin position="408"/>
        <end position="434"/>
    </location>
</feature>
<name>A0A2S5B043_9BASI</name>
<feature type="compositionally biased region" description="Low complexity" evidence="6">
    <location>
        <begin position="68"/>
        <end position="97"/>
    </location>
</feature>
<organism evidence="7 8">
    <name type="scientific">Rhodotorula taiwanensis</name>
    <dbReference type="NCBI Taxonomy" id="741276"/>
    <lineage>
        <taxon>Eukaryota</taxon>
        <taxon>Fungi</taxon>
        <taxon>Dikarya</taxon>
        <taxon>Basidiomycota</taxon>
        <taxon>Pucciniomycotina</taxon>
        <taxon>Microbotryomycetes</taxon>
        <taxon>Sporidiobolales</taxon>
        <taxon>Sporidiobolaceae</taxon>
        <taxon>Rhodotorula</taxon>
    </lineage>
</organism>
<evidence type="ECO:0000256" key="2">
    <source>
        <dbReference type="ARBA" id="ARBA00022692"/>
    </source>
</evidence>
<comment type="subcellular location">
    <subcellularLocation>
        <location evidence="1">Mitochondrion membrane</location>
        <topology evidence="1">Multi-pass membrane protein</topology>
    </subcellularLocation>
</comment>
<dbReference type="Pfam" id="PF08637">
    <property type="entry name" value="NCA2"/>
    <property type="match status" value="1"/>
</dbReference>
<evidence type="ECO:0000313" key="7">
    <source>
        <dbReference type="EMBL" id="POY70153.1"/>
    </source>
</evidence>
<comment type="caution">
    <text evidence="7">The sequence shown here is derived from an EMBL/GenBank/DDBJ whole genome shotgun (WGS) entry which is preliminary data.</text>
</comment>
<dbReference type="PANTHER" id="PTHR28234">
    <property type="entry name" value="NUCLEAR CONTROL OF ATPASE PROTEIN 2"/>
    <property type="match status" value="1"/>
</dbReference>
<protein>
    <submittedName>
        <fullName evidence="7">Uncharacterized protein</fullName>
    </submittedName>
</protein>
<keyword evidence="3" id="KW-1133">Transmembrane helix</keyword>
<dbReference type="InterPro" id="IPR013946">
    <property type="entry name" value="NCA2-like"/>
</dbReference>
<dbReference type="GO" id="GO:0005741">
    <property type="term" value="C:mitochondrial outer membrane"/>
    <property type="evidence" value="ECO:0007669"/>
    <property type="project" value="TreeGrafter"/>
</dbReference>
<feature type="region of interest" description="Disordered" evidence="6">
    <location>
        <begin position="340"/>
        <end position="362"/>
    </location>
</feature>
<evidence type="ECO:0000256" key="4">
    <source>
        <dbReference type="ARBA" id="ARBA00023128"/>
    </source>
</evidence>
<keyword evidence="8" id="KW-1185">Reference proteome</keyword>
<evidence type="ECO:0000256" key="6">
    <source>
        <dbReference type="SAM" id="MobiDB-lite"/>
    </source>
</evidence>
<evidence type="ECO:0000256" key="3">
    <source>
        <dbReference type="ARBA" id="ARBA00022989"/>
    </source>
</evidence>
<sequence>MATYASDLTASLSAALVQLAPTLVPSSPPTPTEPAALSQAHVAHEHAQGRQLELRRALAQLQPAASTATATSCDATSSSPSSSSTSPSALSSLGQSTATSRHRLRSPRELADLASSLFPPTRGGSQELSDPHLASIEYVVLAQLAIAAYGTILRTLMHQAAELERSDEYWASVESAPSATAMYLVQSTPERALALGTVSLTRFKQLATVARSKGGERPPIWSRETWKRAVPPSLFLSAVFPHLSAASGLPSLAELSEDDSLASDMSSSATGKTFAATAVGAPSPANLARLGRRTARSLFFLTLSPLSLTRAEVAQKRRSLRAERDRLATRIGELTLAANAGGVAPTPSDSESTADSRVIDKSDLRRPPGLAQLFGLAAAQREEAEDELSLDDVKQATWQTVRHLEGVLAPASSSSETSEASTAVEQGSTSRPQTPADLAQSLVHLLTSTLASHDAAFHSSSHTLAPPGALARAWPYLLSVPLVGGIVARTVYNNRASLRLWAQETVSTVRGFLIDWVVEPVRHILETLRGGDEGGIALMGRESLKSDLASLERMVVDFARDEYKLGPDELQVLAEQVKAGDLTPVLRVWEEDIKSPIRSAVRGSLVRTLLIQVQKVKVDVALAMDGIEKMLKSQQLTFGFVGVAPSMLILALLGRWVKGLVRSDGSRHKRSEEKRRCWMVIRNLDLLLSPTRARARPRPQSDTSASDSTAALTQGHLLLSLSSLRGYAHSGHFPSKDTQLRSAFLEDVRAVEDGATQAGKDERRALVRRLERWGDALGWHEGVRA</sequence>
<dbReference type="STRING" id="741276.A0A2S5B043"/>
<dbReference type="OrthoDB" id="413313at2759"/>
<evidence type="ECO:0000256" key="5">
    <source>
        <dbReference type="ARBA" id="ARBA00023136"/>
    </source>
</evidence>
<reference evidence="7 8" key="1">
    <citation type="journal article" date="2018" name="Front. Microbiol.">
        <title>Prospects for Fungal Bioremediation of Acidic Radioactive Waste Sites: Characterization and Genome Sequence of Rhodotorula taiwanensis MD1149.</title>
        <authorList>
            <person name="Tkavc R."/>
            <person name="Matrosova V.Y."/>
            <person name="Grichenko O.E."/>
            <person name="Gostincar C."/>
            <person name="Volpe R.P."/>
            <person name="Klimenkova P."/>
            <person name="Gaidamakova E.K."/>
            <person name="Zhou C.E."/>
            <person name="Stewart B.J."/>
            <person name="Lyman M.G."/>
            <person name="Malfatti S.A."/>
            <person name="Rubinfeld B."/>
            <person name="Courtot M."/>
            <person name="Singh J."/>
            <person name="Dalgard C.L."/>
            <person name="Hamilton T."/>
            <person name="Frey K.G."/>
            <person name="Gunde-Cimerman N."/>
            <person name="Dugan L."/>
            <person name="Daly M.J."/>
        </authorList>
    </citation>
    <scope>NUCLEOTIDE SEQUENCE [LARGE SCALE GENOMIC DNA]</scope>
    <source>
        <strain evidence="7 8">MD1149</strain>
    </source>
</reference>
<gene>
    <name evidence="7" type="ORF">BMF94_6736</name>
</gene>
<keyword evidence="2" id="KW-0812">Transmembrane</keyword>
<feature type="region of interest" description="Disordered" evidence="6">
    <location>
        <begin position="68"/>
        <end position="106"/>
    </location>
</feature>
<evidence type="ECO:0000313" key="8">
    <source>
        <dbReference type="Proteomes" id="UP000237144"/>
    </source>
</evidence>
<proteinExistence type="predicted"/>
<feature type="compositionally biased region" description="Basic and acidic residues" evidence="6">
    <location>
        <begin position="42"/>
        <end position="51"/>
    </location>
</feature>
<evidence type="ECO:0000256" key="1">
    <source>
        <dbReference type="ARBA" id="ARBA00004225"/>
    </source>
</evidence>
<feature type="region of interest" description="Disordered" evidence="6">
    <location>
        <begin position="25"/>
        <end position="51"/>
    </location>
</feature>
<feature type="compositionally biased region" description="Polar residues" evidence="6">
    <location>
        <begin position="424"/>
        <end position="433"/>
    </location>
</feature>
<keyword evidence="4" id="KW-0496">Mitochondrion</keyword>
<dbReference type="AlphaFoldDB" id="A0A2S5B043"/>
<keyword evidence="5" id="KW-0472">Membrane</keyword>
<dbReference type="EMBL" id="PJQD01000140">
    <property type="protein sequence ID" value="POY70153.1"/>
    <property type="molecule type" value="Genomic_DNA"/>
</dbReference>
<dbReference type="PANTHER" id="PTHR28234:SF1">
    <property type="entry name" value="NUCLEAR CONTROL OF ATPASE PROTEIN 2"/>
    <property type="match status" value="1"/>
</dbReference>